<evidence type="ECO:0000259" key="9">
    <source>
        <dbReference type="PROSITE" id="PS50850"/>
    </source>
</evidence>
<feature type="transmembrane region" description="Helical" evidence="7">
    <location>
        <begin position="41"/>
        <end position="61"/>
    </location>
</feature>
<evidence type="ECO:0000256" key="7">
    <source>
        <dbReference type="SAM" id="Phobius"/>
    </source>
</evidence>
<dbReference type="Proteomes" id="UP000182690">
    <property type="component" value="Unassembled WGS sequence"/>
</dbReference>
<dbReference type="InterPro" id="IPR036259">
    <property type="entry name" value="MFS_trans_sf"/>
</dbReference>
<dbReference type="EMBL" id="FNKB01000002">
    <property type="protein sequence ID" value="SDQ50085.1"/>
    <property type="molecule type" value="Genomic_DNA"/>
</dbReference>
<dbReference type="PANTHER" id="PTHR23517">
    <property type="entry name" value="RESISTANCE PROTEIN MDTM, PUTATIVE-RELATED-RELATED"/>
    <property type="match status" value="1"/>
</dbReference>
<evidence type="ECO:0000256" key="1">
    <source>
        <dbReference type="ARBA" id="ARBA00004651"/>
    </source>
</evidence>
<dbReference type="InterPro" id="IPR050171">
    <property type="entry name" value="MFS_Transporters"/>
</dbReference>
<accession>A0A1H1BDT4</accession>
<keyword evidence="5 7" id="KW-1133">Transmembrane helix</keyword>
<proteinExistence type="predicted"/>
<keyword evidence="2" id="KW-0813">Transport</keyword>
<feature type="transmembrane region" description="Helical" evidence="7">
    <location>
        <begin position="160"/>
        <end position="182"/>
    </location>
</feature>
<feature type="domain" description="Major facilitator superfamily (MFS) profile" evidence="9">
    <location>
        <begin position="1"/>
        <end position="388"/>
    </location>
</feature>
<evidence type="ECO:0000256" key="8">
    <source>
        <dbReference type="SAM" id="SignalP"/>
    </source>
</evidence>
<dbReference type="PROSITE" id="PS50850">
    <property type="entry name" value="MFS"/>
    <property type="match status" value="1"/>
</dbReference>
<protein>
    <submittedName>
        <fullName evidence="10">Predicted arabinose efflux permease, MFS family</fullName>
    </submittedName>
</protein>
<feature type="transmembrane region" description="Helical" evidence="7">
    <location>
        <begin position="131"/>
        <end position="154"/>
    </location>
</feature>
<name>A0A1H1BDT4_9MICO</name>
<feature type="chain" id="PRO_5039529232" evidence="8">
    <location>
        <begin position="25"/>
        <end position="388"/>
    </location>
</feature>
<keyword evidence="6 7" id="KW-0472">Membrane</keyword>
<evidence type="ECO:0000256" key="5">
    <source>
        <dbReference type="ARBA" id="ARBA00022989"/>
    </source>
</evidence>
<evidence type="ECO:0000256" key="2">
    <source>
        <dbReference type="ARBA" id="ARBA00022448"/>
    </source>
</evidence>
<dbReference type="Pfam" id="PF07690">
    <property type="entry name" value="MFS_1"/>
    <property type="match status" value="1"/>
</dbReference>
<feature type="signal peptide" evidence="8">
    <location>
        <begin position="1"/>
        <end position="24"/>
    </location>
</feature>
<dbReference type="STRING" id="1079994.SAMN04488565_2757"/>
<dbReference type="eggNOG" id="COG0477">
    <property type="taxonomic scope" value="Bacteria"/>
</dbReference>
<dbReference type="AlphaFoldDB" id="A0A1H1BDT4"/>
<feature type="transmembrane region" description="Helical" evidence="7">
    <location>
        <begin position="334"/>
        <end position="360"/>
    </location>
</feature>
<dbReference type="GO" id="GO:0022857">
    <property type="term" value="F:transmembrane transporter activity"/>
    <property type="evidence" value="ECO:0007669"/>
    <property type="project" value="InterPro"/>
</dbReference>
<feature type="transmembrane region" description="Helical" evidence="7">
    <location>
        <begin position="366"/>
        <end position="386"/>
    </location>
</feature>
<feature type="transmembrane region" description="Helical" evidence="7">
    <location>
        <begin position="246"/>
        <end position="265"/>
    </location>
</feature>
<keyword evidence="8" id="KW-0732">Signal</keyword>
<evidence type="ECO:0000256" key="3">
    <source>
        <dbReference type="ARBA" id="ARBA00022475"/>
    </source>
</evidence>
<keyword evidence="3" id="KW-1003">Cell membrane</keyword>
<dbReference type="Gene3D" id="1.20.1250.20">
    <property type="entry name" value="MFS general substrate transporter like domains"/>
    <property type="match status" value="1"/>
</dbReference>
<dbReference type="PANTHER" id="PTHR23517:SF13">
    <property type="entry name" value="MAJOR FACILITATOR SUPERFAMILY MFS_1"/>
    <property type="match status" value="1"/>
</dbReference>
<dbReference type="InterPro" id="IPR011701">
    <property type="entry name" value="MFS"/>
</dbReference>
<comment type="subcellular location">
    <subcellularLocation>
        <location evidence="1">Cell membrane</location>
        <topology evidence="1">Multi-pass membrane protein</topology>
    </subcellularLocation>
</comment>
<evidence type="ECO:0000313" key="10">
    <source>
        <dbReference type="EMBL" id="SDQ50085.1"/>
    </source>
</evidence>
<feature type="transmembrane region" description="Helical" evidence="7">
    <location>
        <begin position="73"/>
        <end position="91"/>
    </location>
</feature>
<organism evidence="10 11">
    <name type="scientific">Leucobacter chromiiresistens</name>
    <dbReference type="NCBI Taxonomy" id="1079994"/>
    <lineage>
        <taxon>Bacteria</taxon>
        <taxon>Bacillati</taxon>
        <taxon>Actinomycetota</taxon>
        <taxon>Actinomycetes</taxon>
        <taxon>Micrococcales</taxon>
        <taxon>Microbacteriaceae</taxon>
        <taxon>Leucobacter</taxon>
    </lineage>
</organism>
<reference evidence="10 11" key="1">
    <citation type="submission" date="2016-10" db="EMBL/GenBank/DDBJ databases">
        <authorList>
            <person name="de Groot N.N."/>
        </authorList>
    </citation>
    <scope>NUCLEOTIDE SEQUENCE [LARGE SCALE GENOMIC DNA]</scope>
    <source>
        <strain evidence="10 11">DSM 22788</strain>
    </source>
</reference>
<dbReference type="SUPFAM" id="SSF103473">
    <property type="entry name" value="MFS general substrate transporter"/>
    <property type="match status" value="1"/>
</dbReference>
<feature type="transmembrane region" description="Helical" evidence="7">
    <location>
        <begin position="216"/>
        <end position="234"/>
    </location>
</feature>
<feature type="transmembrane region" description="Helical" evidence="7">
    <location>
        <begin position="272"/>
        <end position="294"/>
    </location>
</feature>
<keyword evidence="4 7" id="KW-0812">Transmembrane</keyword>
<evidence type="ECO:0000313" key="11">
    <source>
        <dbReference type="Proteomes" id="UP000182690"/>
    </source>
</evidence>
<dbReference type="InterPro" id="IPR020846">
    <property type="entry name" value="MFS_dom"/>
</dbReference>
<dbReference type="GO" id="GO:0005886">
    <property type="term" value="C:plasma membrane"/>
    <property type="evidence" value="ECO:0007669"/>
    <property type="project" value="UniProtKB-SubCell"/>
</dbReference>
<evidence type="ECO:0000256" key="6">
    <source>
        <dbReference type="ARBA" id="ARBA00023136"/>
    </source>
</evidence>
<sequence length="388" mass="38819">MRGRRFGFALAVASVTAMMAGASAPSPFYPVLAESIGFSPLVTTSVFAVYALALLATLLTAGSLSDHVGRRPVASSGLVLLAASVLVFWHAESVPLLILARVLQGVASGLLLSAVSAAITDLESPRRPGSAAVWNAVAPMLGLGIGALAAGLALDGSRDAMALVFAPLVVVYLGLAALTGFVPETAPRAPGALRSLGFRLTVPAEMRAEFARGVPAIFAGWATGGLFLSLGASIVHSELGGTAHVWQGLAVGVLAGSGAVAAFLMRRRSPRAIAVFGTAALAVGTACSLGALAAGSLPAYLVAVAVTGAGFGTAFFGVVSSLAPHIPAAQRADVFAVVFLVSYLAFGVPTVVAGLLVEFAGLTPVVFGYGAVVIVFAGVACAVRVLRG</sequence>
<feature type="transmembrane region" description="Helical" evidence="7">
    <location>
        <begin position="300"/>
        <end position="322"/>
    </location>
</feature>
<gene>
    <name evidence="10" type="ORF">SAMN04488565_2757</name>
</gene>
<feature type="transmembrane region" description="Helical" evidence="7">
    <location>
        <begin position="97"/>
        <end position="119"/>
    </location>
</feature>
<evidence type="ECO:0000256" key="4">
    <source>
        <dbReference type="ARBA" id="ARBA00022692"/>
    </source>
</evidence>